<name>A0AC59YBS3_RANTA</name>
<sequence length="85" mass="8762">MEHPTPQAYRAGGTILKISDAQDRVCGLPKWAAAQLTVPSLPVSPGDMPSPPEETICPPALVSGLLPGGPSAPDPELTNSLQPQP</sequence>
<reference evidence="1" key="2">
    <citation type="submission" date="2025-03" db="EMBL/GenBank/DDBJ databases">
        <authorList>
            <consortium name="ELIXIR-Norway"/>
            <consortium name="Elixir Norway"/>
        </authorList>
    </citation>
    <scope>NUCLEOTIDE SEQUENCE</scope>
</reference>
<organism evidence="1 2">
    <name type="scientific">Rangifer tarandus platyrhynchus</name>
    <name type="common">Svalbard reindeer</name>
    <dbReference type="NCBI Taxonomy" id="3082113"/>
    <lineage>
        <taxon>Eukaryota</taxon>
        <taxon>Metazoa</taxon>
        <taxon>Chordata</taxon>
        <taxon>Craniata</taxon>
        <taxon>Vertebrata</taxon>
        <taxon>Euteleostomi</taxon>
        <taxon>Mammalia</taxon>
        <taxon>Eutheria</taxon>
        <taxon>Laurasiatheria</taxon>
        <taxon>Artiodactyla</taxon>
        <taxon>Ruminantia</taxon>
        <taxon>Pecora</taxon>
        <taxon>Cervidae</taxon>
        <taxon>Odocoileinae</taxon>
        <taxon>Rangifer</taxon>
    </lineage>
</organism>
<dbReference type="EMBL" id="OX596096">
    <property type="protein sequence ID" value="CAM9539345.1"/>
    <property type="molecule type" value="Genomic_DNA"/>
</dbReference>
<evidence type="ECO:0000313" key="1">
    <source>
        <dbReference type="EMBL" id="CAM9539345.1"/>
    </source>
</evidence>
<proteinExistence type="predicted"/>
<dbReference type="Proteomes" id="UP001162501">
    <property type="component" value="Chromosome 12"/>
</dbReference>
<reference evidence="1" key="1">
    <citation type="submission" date="2023-05" db="EMBL/GenBank/DDBJ databases">
        <authorList>
            <consortium name="ELIXIR-Norway"/>
        </authorList>
    </citation>
    <scope>NUCLEOTIDE SEQUENCE</scope>
</reference>
<accession>A0AC59YBS3</accession>
<protein>
    <submittedName>
        <fullName evidence="1">Uncharacterized protein</fullName>
    </submittedName>
</protein>
<evidence type="ECO:0000313" key="2">
    <source>
        <dbReference type="Proteomes" id="UP001162501"/>
    </source>
</evidence>
<gene>
    <name evidence="1" type="ORF">MRATA1EN22A_LOCUS3940</name>
</gene>